<protein>
    <submittedName>
        <fullName evidence="1">Uncharacterized protein</fullName>
    </submittedName>
</protein>
<proteinExistence type="predicted"/>
<dbReference type="EMBL" id="CAKOAT010579598">
    <property type="protein sequence ID" value="CAH8383210.1"/>
    <property type="molecule type" value="Genomic_DNA"/>
</dbReference>
<evidence type="ECO:0000313" key="2">
    <source>
        <dbReference type="Proteomes" id="UP001642260"/>
    </source>
</evidence>
<dbReference type="Proteomes" id="UP001642260">
    <property type="component" value="Unassembled WGS sequence"/>
</dbReference>
<dbReference type="AlphaFoldDB" id="A0ABC8LHT0"/>
<evidence type="ECO:0000313" key="1">
    <source>
        <dbReference type="EMBL" id="CAH8383210.1"/>
    </source>
</evidence>
<gene>
    <name evidence="1" type="ORF">ERUC_LOCUS35693</name>
</gene>
<keyword evidence="2" id="KW-1185">Reference proteome</keyword>
<organism evidence="1 2">
    <name type="scientific">Eruca vesicaria subsp. sativa</name>
    <name type="common">Garden rocket</name>
    <name type="synonym">Eruca sativa</name>
    <dbReference type="NCBI Taxonomy" id="29727"/>
    <lineage>
        <taxon>Eukaryota</taxon>
        <taxon>Viridiplantae</taxon>
        <taxon>Streptophyta</taxon>
        <taxon>Embryophyta</taxon>
        <taxon>Tracheophyta</taxon>
        <taxon>Spermatophyta</taxon>
        <taxon>Magnoliopsida</taxon>
        <taxon>eudicotyledons</taxon>
        <taxon>Gunneridae</taxon>
        <taxon>Pentapetalae</taxon>
        <taxon>rosids</taxon>
        <taxon>malvids</taxon>
        <taxon>Brassicales</taxon>
        <taxon>Brassicaceae</taxon>
        <taxon>Brassiceae</taxon>
        <taxon>Eruca</taxon>
    </lineage>
</organism>
<sequence length="238" mass="25894">MIVTTPPSCLRPPPDPPPSSGMYALFEALCPDIPPKPPDPPDGLSLLLVLQSFFSSVVSPSSLAVVVHPTPLLGAVLLCTSETTRPTQPELWLAGSVWFCISEAPTPLHAASDPPIVAENPFCYASAVFISAMYSRCSDTASFTFDVFSFVQKISVCYMCKQSESPFNTRHRVYTFLSSSKKPDGEQFWMNSVTLIRIQYGNIVSQSLCLNSTSAFFSTFVKYIQRVIASGPGPNSGY</sequence>
<accession>A0ABC8LHT0</accession>
<reference evidence="1 2" key="1">
    <citation type="submission" date="2022-03" db="EMBL/GenBank/DDBJ databases">
        <authorList>
            <person name="Macdonald S."/>
            <person name="Ahmed S."/>
            <person name="Newling K."/>
        </authorList>
    </citation>
    <scope>NUCLEOTIDE SEQUENCE [LARGE SCALE GENOMIC DNA]</scope>
</reference>
<comment type="caution">
    <text evidence="1">The sequence shown here is derived from an EMBL/GenBank/DDBJ whole genome shotgun (WGS) entry which is preliminary data.</text>
</comment>
<name>A0ABC8LHT0_ERUVS</name>